<dbReference type="EMBL" id="JAMGBE010000001">
    <property type="protein sequence ID" value="MCL6729193.1"/>
    <property type="molecule type" value="Genomic_DNA"/>
</dbReference>
<evidence type="ECO:0000313" key="2">
    <source>
        <dbReference type="Proteomes" id="UP001165342"/>
    </source>
</evidence>
<reference evidence="1" key="1">
    <citation type="submission" date="2022-05" db="EMBL/GenBank/DDBJ databases">
        <authorList>
            <person name="Jo J.-H."/>
            <person name="Im W.-T."/>
        </authorList>
    </citation>
    <scope>NUCLEOTIDE SEQUENCE</scope>
    <source>
        <strain evidence="1">SE220</strain>
    </source>
</reference>
<organism evidence="1 2">
    <name type="scientific">Sphingomonas hankyongi</name>
    <dbReference type="NCBI Taxonomy" id="2908209"/>
    <lineage>
        <taxon>Bacteria</taxon>
        <taxon>Pseudomonadati</taxon>
        <taxon>Pseudomonadota</taxon>
        <taxon>Alphaproteobacteria</taxon>
        <taxon>Sphingomonadales</taxon>
        <taxon>Sphingomonadaceae</taxon>
        <taxon>Sphingomonas</taxon>
    </lineage>
</organism>
<evidence type="ECO:0000313" key="1">
    <source>
        <dbReference type="EMBL" id="MCL6729193.1"/>
    </source>
</evidence>
<dbReference type="SUPFAM" id="SSF56317">
    <property type="entry name" value="Carbon-nitrogen hydrolase"/>
    <property type="match status" value="1"/>
</dbReference>
<proteinExistence type="predicted"/>
<sequence>MTELDSACWAALATRLAETHSDDHGQIADAIASIYAALAKTPVQILQGFREISEAELMDGIQERARRIVGGEIAITEGDDPHVTLLDAARLLRAFERVALEGRQFLETDRDEELEDLWRTADGLHYVIPRMTPLASAEGKPFLRRALIHHRVIPTGIESFKVRLHRSPFALDRADADKEKKGGARRYGAALFPGLVPKLSPPDGSGFTIVQLDGFNAETLIDQQLASARSDECAVIVWAELTMPDASVAHLQSQLKRSALDGEPALRYLVAGSWHRDSGGMRNAAAVLDGHGRLLFEVFKWAKFDFGGRFEAIVPGDEVHILICEDELVTVAICRDFLEGTCDVPYRRLDVDVAIVPSMISSVSERTTMAGHGVTADTMRNRFGTRTFAVAQPARPAKVVTGKVMAFPRQPLLAKPVTVKGPWYASTLEPS</sequence>
<dbReference type="RefSeq" id="WP_249830673.1">
    <property type="nucleotide sequence ID" value="NZ_JAMGBE010000001.1"/>
</dbReference>
<gene>
    <name evidence="1" type="ORF">LZ538_03870</name>
</gene>
<name>A0ABT0S0L3_9SPHN</name>
<dbReference type="InterPro" id="IPR036526">
    <property type="entry name" value="C-N_Hydrolase_sf"/>
</dbReference>
<accession>A0ABT0S0L3</accession>
<dbReference type="Proteomes" id="UP001165342">
    <property type="component" value="Unassembled WGS sequence"/>
</dbReference>
<dbReference type="Gene3D" id="3.60.110.10">
    <property type="entry name" value="Carbon-nitrogen hydrolase"/>
    <property type="match status" value="1"/>
</dbReference>
<protein>
    <submittedName>
        <fullName evidence="1">Uncharacterized protein</fullName>
    </submittedName>
</protein>
<comment type="caution">
    <text evidence="1">The sequence shown here is derived from an EMBL/GenBank/DDBJ whole genome shotgun (WGS) entry which is preliminary data.</text>
</comment>
<keyword evidence="2" id="KW-1185">Reference proteome</keyword>